<gene>
    <name evidence="2" type="ORF">EVA_01945</name>
</gene>
<evidence type="ECO:0000313" key="2">
    <source>
        <dbReference type="EMBL" id="EJX09948.1"/>
    </source>
</evidence>
<reference evidence="2" key="1">
    <citation type="journal article" date="2012" name="PLoS ONE">
        <title>Gene sets for utilization of primary and secondary nutrition supplies in the distal gut of endangered iberian lynx.</title>
        <authorList>
            <person name="Alcaide M."/>
            <person name="Messina E."/>
            <person name="Richter M."/>
            <person name="Bargiela R."/>
            <person name="Peplies J."/>
            <person name="Huws S.A."/>
            <person name="Newbold C.J."/>
            <person name="Golyshin P.N."/>
            <person name="Simon M.A."/>
            <person name="Lopez G."/>
            <person name="Yakimov M.M."/>
            <person name="Ferrer M."/>
        </authorList>
    </citation>
    <scope>NUCLEOTIDE SEQUENCE</scope>
</reference>
<keyword evidence="1" id="KW-0812">Transmembrane</keyword>
<keyword evidence="1" id="KW-1133">Transmembrane helix</keyword>
<dbReference type="EMBL" id="AMCI01000285">
    <property type="protein sequence ID" value="EJX09948.1"/>
    <property type="molecule type" value="Genomic_DNA"/>
</dbReference>
<keyword evidence="1" id="KW-0472">Membrane</keyword>
<protein>
    <submittedName>
        <fullName evidence="2">Membrane or secreted protein</fullName>
    </submittedName>
</protein>
<feature type="transmembrane region" description="Helical" evidence="1">
    <location>
        <begin position="6"/>
        <end position="25"/>
    </location>
</feature>
<proteinExistence type="predicted"/>
<name>J9H273_9ZZZZ</name>
<evidence type="ECO:0000256" key="1">
    <source>
        <dbReference type="SAM" id="Phobius"/>
    </source>
</evidence>
<sequence>MLWKIGLALLGIVVLTLVVMVFKLAKMDAKDEVSNIEKLSKK</sequence>
<organism evidence="2">
    <name type="scientific">gut metagenome</name>
    <dbReference type="NCBI Taxonomy" id="749906"/>
    <lineage>
        <taxon>unclassified sequences</taxon>
        <taxon>metagenomes</taxon>
        <taxon>organismal metagenomes</taxon>
    </lineage>
</organism>
<dbReference type="AlphaFoldDB" id="J9H273"/>
<accession>J9H273</accession>
<comment type="caution">
    <text evidence="2">The sequence shown here is derived from an EMBL/GenBank/DDBJ whole genome shotgun (WGS) entry which is preliminary data.</text>
</comment>